<protein>
    <recommendedName>
        <fullName evidence="3">Holliday junction resolvase RuvC</fullName>
    </recommendedName>
</protein>
<sequence length="174" mass="18667">MRTLAFDQATHTGYAILDVGGIVAAGSLDLGAGIRTSGRNAVPTDVQHVLKCRVLRDLAAELIERHDIECVACERDFGRGVGGRLLVSLYTAIQDAAYSAGLPCLGIRIGDWRRSMHGTAGRTGKWQKAQAVAACAELGWALDEDAAEAVQIARYVRKRVRIVPDKPSSRRAAA</sequence>
<dbReference type="InterPro" id="IPR036397">
    <property type="entry name" value="RNaseH_sf"/>
</dbReference>
<dbReference type="GO" id="GO:0003676">
    <property type="term" value="F:nucleic acid binding"/>
    <property type="evidence" value="ECO:0007669"/>
    <property type="project" value="InterPro"/>
</dbReference>
<dbReference type="SUPFAM" id="SSF53098">
    <property type="entry name" value="Ribonuclease H-like"/>
    <property type="match status" value="1"/>
</dbReference>
<accession>A0A1W2A8Q6</accession>
<dbReference type="STRING" id="937218.SAMN06297251_10437"/>
<dbReference type="Proteomes" id="UP000192656">
    <property type="component" value="Unassembled WGS sequence"/>
</dbReference>
<name>A0A1W2A8Q6_9HYPH</name>
<evidence type="ECO:0000313" key="1">
    <source>
        <dbReference type="EMBL" id="SMC57047.1"/>
    </source>
</evidence>
<proteinExistence type="predicted"/>
<keyword evidence="2" id="KW-1185">Reference proteome</keyword>
<dbReference type="AlphaFoldDB" id="A0A1W2A8Q6"/>
<evidence type="ECO:0008006" key="3">
    <source>
        <dbReference type="Google" id="ProtNLM"/>
    </source>
</evidence>
<dbReference type="EMBL" id="FWXR01000004">
    <property type="protein sequence ID" value="SMC57047.1"/>
    <property type="molecule type" value="Genomic_DNA"/>
</dbReference>
<dbReference type="InterPro" id="IPR012337">
    <property type="entry name" value="RNaseH-like_sf"/>
</dbReference>
<dbReference type="Gene3D" id="3.30.420.10">
    <property type="entry name" value="Ribonuclease H-like superfamily/Ribonuclease H"/>
    <property type="match status" value="1"/>
</dbReference>
<organism evidence="1 2">
    <name type="scientific">Fulvimarina manganoxydans</name>
    <dbReference type="NCBI Taxonomy" id="937218"/>
    <lineage>
        <taxon>Bacteria</taxon>
        <taxon>Pseudomonadati</taxon>
        <taxon>Pseudomonadota</taxon>
        <taxon>Alphaproteobacteria</taxon>
        <taxon>Hyphomicrobiales</taxon>
        <taxon>Aurantimonadaceae</taxon>
        <taxon>Fulvimarina</taxon>
    </lineage>
</organism>
<gene>
    <name evidence="1" type="ORF">SAMN06297251_10437</name>
</gene>
<evidence type="ECO:0000313" key="2">
    <source>
        <dbReference type="Proteomes" id="UP000192656"/>
    </source>
</evidence>
<reference evidence="1 2" key="1">
    <citation type="submission" date="2017-04" db="EMBL/GenBank/DDBJ databases">
        <authorList>
            <person name="Afonso C.L."/>
            <person name="Miller P.J."/>
            <person name="Scott M.A."/>
            <person name="Spackman E."/>
            <person name="Goraichik I."/>
            <person name="Dimitrov K.M."/>
            <person name="Suarez D.L."/>
            <person name="Swayne D.E."/>
        </authorList>
    </citation>
    <scope>NUCLEOTIDE SEQUENCE [LARGE SCALE GENOMIC DNA]</scope>
    <source>
        <strain evidence="1 2">CGMCC 1.10972</strain>
    </source>
</reference>
<dbReference type="RefSeq" id="WP_084409179.1">
    <property type="nucleotide sequence ID" value="NZ_FWXR01000004.1"/>
</dbReference>